<dbReference type="Proteomes" id="UP000887013">
    <property type="component" value="Unassembled WGS sequence"/>
</dbReference>
<reference evidence="2" key="1">
    <citation type="submission" date="2020-08" db="EMBL/GenBank/DDBJ databases">
        <title>Multicomponent nature underlies the extraordinary mechanical properties of spider dragline silk.</title>
        <authorList>
            <person name="Kono N."/>
            <person name="Nakamura H."/>
            <person name="Mori M."/>
            <person name="Yoshida Y."/>
            <person name="Ohtoshi R."/>
            <person name="Malay A.D."/>
            <person name="Moran D.A.P."/>
            <person name="Tomita M."/>
            <person name="Numata K."/>
            <person name="Arakawa K."/>
        </authorList>
    </citation>
    <scope>NUCLEOTIDE SEQUENCE</scope>
</reference>
<dbReference type="EMBL" id="BMAW01063479">
    <property type="protein sequence ID" value="GFT40481.1"/>
    <property type="molecule type" value="Genomic_DNA"/>
</dbReference>
<feature type="compositionally biased region" description="Basic and acidic residues" evidence="1">
    <location>
        <begin position="133"/>
        <end position="144"/>
    </location>
</feature>
<feature type="compositionally biased region" description="Basic and acidic residues" evidence="1">
    <location>
        <begin position="151"/>
        <end position="160"/>
    </location>
</feature>
<proteinExistence type="predicted"/>
<feature type="compositionally biased region" description="Basic and acidic residues" evidence="1">
    <location>
        <begin position="9"/>
        <end position="20"/>
    </location>
</feature>
<feature type="compositionally biased region" description="Basic and acidic residues" evidence="1">
    <location>
        <begin position="27"/>
        <end position="37"/>
    </location>
</feature>
<comment type="caution">
    <text evidence="2">The sequence shown here is derived from an EMBL/GenBank/DDBJ whole genome shotgun (WGS) entry which is preliminary data.</text>
</comment>
<organism evidence="2 3">
    <name type="scientific">Nephila pilipes</name>
    <name type="common">Giant wood spider</name>
    <name type="synonym">Nephila maculata</name>
    <dbReference type="NCBI Taxonomy" id="299642"/>
    <lineage>
        <taxon>Eukaryota</taxon>
        <taxon>Metazoa</taxon>
        <taxon>Ecdysozoa</taxon>
        <taxon>Arthropoda</taxon>
        <taxon>Chelicerata</taxon>
        <taxon>Arachnida</taxon>
        <taxon>Araneae</taxon>
        <taxon>Araneomorphae</taxon>
        <taxon>Entelegynae</taxon>
        <taxon>Araneoidea</taxon>
        <taxon>Nephilidae</taxon>
        <taxon>Nephila</taxon>
    </lineage>
</organism>
<feature type="non-terminal residue" evidence="2">
    <location>
        <position position="1"/>
    </location>
</feature>
<feature type="region of interest" description="Disordered" evidence="1">
    <location>
        <begin position="1"/>
        <end position="39"/>
    </location>
</feature>
<evidence type="ECO:0000313" key="2">
    <source>
        <dbReference type="EMBL" id="GFT40481.1"/>
    </source>
</evidence>
<evidence type="ECO:0000313" key="3">
    <source>
        <dbReference type="Proteomes" id="UP000887013"/>
    </source>
</evidence>
<gene>
    <name evidence="2" type="ORF">NPIL_687471</name>
</gene>
<accession>A0A8X6P072</accession>
<name>A0A8X6P072_NEPPI</name>
<evidence type="ECO:0000256" key="1">
    <source>
        <dbReference type="SAM" id="MobiDB-lite"/>
    </source>
</evidence>
<dbReference type="AlphaFoldDB" id="A0A8X6P072"/>
<sequence length="160" mass="18838">ARKVLRSLSQREIESPRSLEEPEPSVNDEHRKPEKFYKPTINTKSKAVEVWERRSPSRTTILEKFYEVYRNARWKAADVSDGRSPPRTTIIGAPKRFGKSTPKRDWKPPKFDMATALREPRSSQARKVLRSLPQREIESRRSLEEPENSETDYHRNTETF</sequence>
<feature type="region of interest" description="Disordered" evidence="1">
    <location>
        <begin position="76"/>
        <end position="160"/>
    </location>
</feature>
<keyword evidence="3" id="KW-1185">Reference proteome</keyword>
<protein>
    <submittedName>
        <fullName evidence="2">Uncharacterized protein</fullName>
    </submittedName>
</protein>